<feature type="signal peptide" evidence="1">
    <location>
        <begin position="1"/>
        <end position="22"/>
    </location>
</feature>
<dbReference type="AlphaFoldDB" id="A0A6S9GH17"/>
<proteinExistence type="predicted"/>
<accession>A0A6S9GH17</accession>
<reference evidence="2" key="1">
    <citation type="submission" date="2021-01" db="EMBL/GenBank/DDBJ databases">
        <authorList>
            <person name="Corre E."/>
            <person name="Pelletier E."/>
            <person name="Niang G."/>
            <person name="Scheremetjew M."/>
            <person name="Finn R."/>
            <person name="Kale V."/>
            <person name="Holt S."/>
            <person name="Cochrane G."/>
            <person name="Meng A."/>
            <person name="Brown T."/>
            <person name="Cohen L."/>
        </authorList>
    </citation>
    <scope>NUCLEOTIDE SEQUENCE</scope>
    <source>
        <strain evidence="2">Pop2</strain>
    </source>
</reference>
<evidence type="ECO:0000313" key="2">
    <source>
        <dbReference type="EMBL" id="CAD9358659.1"/>
    </source>
</evidence>
<gene>
    <name evidence="2" type="ORF">DBRI1063_LOCUS25636</name>
</gene>
<name>A0A6S9GH17_9STRA</name>
<feature type="chain" id="PRO_5030159571" evidence="1">
    <location>
        <begin position="23"/>
        <end position="165"/>
    </location>
</feature>
<organism evidence="2">
    <name type="scientific">Ditylum brightwellii</name>
    <dbReference type="NCBI Taxonomy" id="49249"/>
    <lineage>
        <taxon>Eukaryota</taxon>
        <taxon>Sar</taxon>
        <taxon>Stramenopiles</taxon>
        <taxon>Ochrophyta</taxon>
        <taxon>Bacillariophyta</taxon>
        <taxon>Mediophyceae</taxon>
        <taxon>Lithodesmiophycidae</taxon>
        <taxon>Lithodesmiales</taxon>
        <taxon>Lithodesmiaceae</taxon>
        <taxon>Ditylum</taxon>
    </lineage>
</organism>
<protein>
    <submittedName>
        <fullName evidence="2">Uncharacterized protein</fullName>
    </submittedName>
</protein>
<dbReference type="EMBL" id="HBGN01040042">
    <property type="protein sequence ID" value="CAD9358659.1"/>
    <property type="molecule type" value="Transcribed_RNA"/>
</dbReference>
<keyword evidence="1" id="KW-0732">Signal</keyword>
<sequence>MRVQSIPLAILVALHSIRQCDAFVVNVHTSSKLQERTFIQLDDVSNDNVDALPKEALGRRSIISGIMTATAALVTSPNAVRALDMDAFIQSELSKDAPKADLTEDEALCKFGGPGPAVGAACQRAGMKKKNNMDPYGNVDRGDFVTCKREWKVIDGKYEKFDICK</sequence>
<evidence type="ECO:0000256" key="1">
    <source>
        <dbReference type="SAM" id="SignalP"/>
    </source>
</evidence>